<protein>
    <submittedName>
        <fullName evidence="1">Uncharacterized protein</fullName>
    </submittedName>
</protein>
<proteinExistence type="predicted"/>
<dbReference type="eggNOG" id="ENOG50336BK">
    <property type="taxonomic scope" value="Bacteria"/>
</dbReference>
<comment type="caution">
    <text evidence="1">The sequence shown here is derived from an EMBL/GenBank/DDBJ whole genome shotgun (WGS) entry which is preliminary data.</text>
</comment>
<dbReference type="AlphaFoldDB" id="A3JZR0"/>
<reference evidence="1 2" key="1">
    <citation type="submission" date="2006-06" db="EMBL/GenBank/DDBJ databases">
        <authorList>
            <person name="Moran M.A."/>
            <person name="Ferriera S."/>
            <person name="Johnson J."/>
            <person name="Kravitz S."/>
            <person name="Beeson K."/>
            <person name="Sutton G."/>
            <person name="Rogers Y.-H."/>
            <person name="Friedman R."/>
            <person name="Frazier M."/>
            <person name="Venter J.C."/>
        </authorList>
    </citation>
    <scope>NUCLEOTIDE SEQUENCE [LARGE SCALE GENOMIC DNA]</scope>
    <source>
        <strain evidence="1 2">E-37</strain>
    </source>
</reference>
<organism evidence="1 2">
    <name type="scientific">Sagittula stellata (strain ATCC 700073 / DSM 11524 / E-37)</name>
    <dbReference type="NCBI Taxonomy" id="388399"/>
    <lineage>
        <taxon>Bacteria</taxon>
        <taxon>Pseudomonadati</taxon>
        <taxon>Pseudomonadota</taxon>
        <taxon>Alphaproteobacteria</taxon>
        <taxon>Rhodobacterales</taxon>
        <taxon>Roseobacteraceae</taxon>
        <taxon>Sagittula</taxon>
    </lineage>
</organism>
<dbReference type="Proteomes" id="UP000005713">
    <property type="component" value="Unassembled WGS sequence"/>
</dbReference>
<dbReference type="RefSeq" id="WP_005856315.1">
    <property type="nucleotide sequence ID" value="NZ_AAYA01000002.1"/>
</dbReference>
<name>A3JZR0_SAGS3</name>
<keyword evidence="2" id="KW-1185">Reference proteome</keyword>
<sequence length="472" mass="51006">MATLVRASEHLLALRCTVEMSRSGALLAAEPYRGEEALAEPLRLPLTDLGFPATVRDRQNGFRPKVPGDLRGMFAWLGEQADGPEAIWIQLAYGAETLGAYPWEEMFSDTCGRAILRVPNFVRPGYAPASDRPIAICAAAPRAKGSEDWGAPLLDLLDSLPHFERRDVVLFHGADMVPEEVRDLDHLGQRFPQLRFHRAALPEKADAPDRARTIPQSAEVSNPWLTWMADTLGPEGAHAVHFLCPGYASNAHGALALPESPLSDGDSQWSRFVGAQELARFCDTIGAQLVTLTALGDPRWSTGLRLLLNEMSWRRPGPFLLNLRQRDRQLAPALHALAGEPFYPDPAPGLVFSVHPKAVAAAEPKAAFQAITRGVRTATVAPGEPLSESALDDVMLPAPSGTLDDGLRAAFETPDLATSVPPLPADLQRTLDQIGSARPKSRTQEARDQGALRALDFISKLTGGDFGGGTGR</sequence>
<gene>
    <name evidence="1" type="ORF">SSE37_09143</name>
</gene>
<evidence type="ECO:0000313" key="2">
    <source>
        <dbReference type="Proteomes" id="UP000005713"/>
    </source>
</evidence>
<dbReference type="EMBL" id="AAYA01000002">
    <property type="protein sequence ID" value="EBA09963.1"/>
    <property type="molecule type" value="Genomic_DNA"/>
</dbReference>
<evidence type="ECO:0000313" key="1">
    <source>
        <dbReference type="EMBL" id="EBA09963.1"/>
    </source>
</evidence>
<accession>A3JZR0</accession>
<dbReference type="OrthoDB" id="8477320at2"/>